<reference evidence="2" key="1">
    <citation type="submission" date="2022-09" db="EMBL/GenBank/DDBJ databases">
        <title>Winslowiella arboricola sp. nov., isolated from bleeding cankers on broadleaf hosts.</title>
        <authorList>
            <person name="Brady C."/>
            <person name="Kaur S."/>
            <person name="Crampton B."/>
            <person name="Maddock D."/>
            <person name="Arnold D."/>
            <person name="Denman S."/>
        </authorList>
    </citation>
    <scope>NUCLEOTIDE SEQUENCE</scope>
    <source>
        <strain evidence="2">BAC 15a-03b</strain>
    </source>
</reference>
<evidence type="ECO:0000313" key="2">
    <source>
        <dbReference type="EMBL" id="MCU5779106.1"/>
    </source>
</evidence>
<protein>
    <submittedName>
        <fullName evidence="2">TenA family protein</fullName>
    </submittedName>
</protein>
<feature type="domain" description="Thiaminase-2/PQQC" evidence="1">
    <location>
        <begin position="17"/>
        <end position="224"/>
    </location>
</feature>
<evidence type="ECO:0000313" key="3">
    <source>
        <dbReference type="Proteomes" id="UP001064262"/>
    </source>
</evidence>
<dbReference type="SUPFAM" id="SSF48613">
    <property type="entry name" value="Heme oxygenase-like"/>
    <property type="match status" value="1"/>
</dbReference>
<organism evidence="2 3">
    <name type="scientific">Winslowiella arboricola</name>
    <dbReference type="NCBI Taxonomy" id="2978220"/>
    <lineage>
        <taxon>Bacteria</taxon>
        <taxon>Pseudomonadati</taxon>
        <taxon>Pseudomonadota</taxon>
        <taxon>Gammaproteobacteria</taxon>
        <taxon>Enterobacterales</taxon>
        <taxon>Erwiniaceae</taxon>
        <taxon>Winslowiella</taxon>
    </lineage>
</organism>
<accession>A0A9J6PNW4</accession>
<dbReference type="InterPro" id="IPR016084">
    <property type="entry name" value="Haem_Oase-like_multi-hlx"/>
</dbReference>
<evidence type="ECO:0000259" key="1">
    <source>
        <dbReference type="Pfam" id="PF03070"/>
    </source>
</evidence>
<dbReference type="InterPro" id="IPR050967">
    <property type="entry name" value="Thiamine_Salvage_TenA"/>
</dbReference>
<name>A0A9J6PNW4_9GAMM</name>
<dbReference type="AlphaFoldDB" id="A0A9J6PNW4"/>
<sequence length="226" mass="24970">MTTIDFGQGLYGRLRQQAGADWQAYVNHSFIQQLGAGTLAESAFRRYLTQDYLFLIHFARAYALLVYKMRTLPEIRAAAASLQAIVAELPLHVGYCASWGLSESQMTSEAEAMETINYTRYVLDIGQSGDALDLLAALLPCVAGYAEIGLHLLNNPATVIDGNPYAPWINNYGDMQYLHGVQAAIDLLERVGHQRGAESRFDALAEIFTTATRLEAAFWQMGLNAQ</sequence>
<comment type="caution">
    <text evidence="2">The sequence shown here is derived from an EMBL/GenBank/DDBJ whole genome shotgun (WGS) entry which is preliminary data.</text>
</comment>
<gene>
    <name evidence="2" type="ORF">N5923_16610</name>
</gene>
<dbReference type="Proteomes" id="UP001064262">
    <property type="component" value="Unassembled WGS sequence"/>
</dbReference>
<dbReference type="GO" id="GO:0005829">
    <property type="term" value="C:cytosol"/>
    <property type="evidence" value="ECO:0007669"/>
    <property type="project" value="TreeGrafter"/>
</dbReference>
<dbReference type="PANTHER" id="PTHR43198:SF2">
    <property type="entry name" value="SI:CH1073-67J19.1-RELATED"/>
    <property type="match status" value="1"/>
</dbReference>
<proteinExistence type="predicted"/>
<dbReference type="Gene3D" id="1.20.910.10">
    <property type="entry name" value="Heme oxygenase-like"/>
    <property type="match status" value="1"/>
</dbReference>
<dbReference type="EMBL" id="JAODIM010000042">
    <property type="protein sequence ID" value="MCU5779106.1"/>
    <property type="molecule type" value="Genomic_DNA"/>
</dbReference>
<dbReference type="Pfam" id="PF03070">
    <property type="entry name" value="TENA_THI-4"/>
    <property type="match status" value="1"/>
</dbReference>
<keyword evidence="3" id="KW-1185">Reference proteome</keyword>
<dbReference type="PANTHER" id="PTHR43198">
    <property type="entry name" value="BIFUNCTIONAL TH2 PROTEIN"/>
    <property type="match status" value="1"/>
</dbReference>
<dbReference type="InterPro" id="IPR004305">
    <property type="entry name" value="Thiaminase-2/PQQC"/>
</dbReference>
<dbReference type="RefSeq" id="WP_267142581.1">
    <property type="nucleotide sequence ID" value="NZ_JAODIL010000071.1"/>
</dbReference>
<dbReference type="CDD" id="cd19367">
    <property type="entry name" value="TenA_C_ScTHI20-like"/>
    <property type="match status" value="1"/>
</dbReference>